<comment type="similarity">
    <text evidence="1">Belongs to the heat shock protein 70 family.</text>
</comment>
<evidence type="ECO:0000313" key="4">
    <source>
        <dbReference type="EMBL" id="MBU9700024.1"/>
    </source>
</evidence>
<evidence type="ECO:0000256" key="3">
    <source>
        <dbReference type="ARBA" id="ARBA00022840"/>
    </source>
</evidence>
<dbReference type="Proteomes" id="UP000731907">
    <property type="component" value="Unassembled WGS sequence"/>
</dbReference>
<reference evidence="4 5" key="1">
    <citation type="submission" date="2021-06" db="EMBL/GenBank/DDBJ databases">
        <title>Rhodobacteraceae bacterium strain HSP-20.</title>
        <authorList>
            <person name="Chen W.-M."/>
        </authorList>
    </citation>
    <scope>NUCLEOTIDE SEQUENCE [LARGE SCALE GENOMIC DNA]</scope>
    <source>
        <strain evidence="4 5">HSP-20</strain>
    </source>
</reference>
<evidence type="ECO:0000256" key="2">
    <source>
        <dbReference type="ARBA" id="ARBA00022741"/>
    </source>
</evidence>
<dbReference type="CDD" id="cd24029">
    <property type="entry name" value="ASKHA_NBD_HSP70_DnaK_HscA_HscC"/>
    <property type="match status" value="1"/>
</dbReference>
<dbReference type="Pfam" id="PF00012">
    <property type="entry name" value="HSP70"/>
    <property type="match status" value="1"/>
</dbReference>
<protein>
    <submittedName>
        <fullName evidence="4">Hsp70 family protein</fullName>
    </submittedName>
</protein>
<dbReference type="PROSITE" id="PS00297">
    <property type="entry name" value="HSP70_1"/>
    <property type="match status" value="1"/>
</dbReference>
<gene>
    <name evidence="4" type="ORF">GU927_019455</name>
</gene>
<dbReference type="RefSeq" id="WP_161764078.1">
    <property type="nucleotide sequence ID" value="NZ_JAAATX020000017.1"/>
</dbReference>
<evidence type="ECO:0000256" key="1">
    <source>
        <dbReference type="ARBA" id="ARBA00007381"/>
    </source>
</evidence>
<dbReference type="InterPro" id="IPR013126">
    <property type="entry name" value="Hsp_70_fam"/>
</dbReference>
<dbReference type="EMBL" id="JAAATX020000017">
    <property type="protein sequence ID" value="MBU9700024.1"/>
    <property type="molecule type" value="Genomic_DNA"/>
</dbReference>
<dbReference type="PANTHER" id="PTHR19375">
    <property type="entry name" value="HEAT SHOCK PROTEIN 70KDA"/>
    <property type="match status" value="1"/>
</dbReference>
<organism evidence="4 5">
    <name type="scientific">Paragemmobacter amnigenus</name>
    <dbReference type="NCBI Taxonomy" id="2852097"/>
    <lineage>
        <taxon>Bacteria</taxon>
        <taxon>Pseudomonadati</taxon>
        <taxon>Pseudomonadota</taxon>
        <taxon>Alphaproteobacteria</taxon>
        <taxon>Rhodobacterales</taxon>
        <taxon>Paracoccaceae</taxon>
        <taxon>Paragemmobacter</taxon>
    </lineage>
</organism>
<dbReference type="PRINTS" id="PR00301">
    <property type="entry name" value="HEATSHOCK70"/>
</dbReference>
<sequence length="830" mass="90821">MKYIGIDLGTTNSAICSYDGESVRLYKSPEQQDVTPSAIFIDRRGNKYVGSRAYNNAARNPDNAAILFKRLMGTSTPVKLPAVDLVLTPEECSAEILRVLFGYLPEDIRSSGETGTVITVPAAFNQMQKDATMSAADAAGIGRVALMQEPVAAVMSVMQQRKSDGIFLVYDIGGGTLDVAIAESIAGRVNLLAHGGIAMCGGRDFDRMLFDNLVKPWLFENFDLPEDLSSNPNYRPLLRMATWAAEKAKIELSQRDDVTISLPETELGVRDASGAEVYIDISIKRGQYDSLISSKVDESIEATREALEKAGLSPHDVERIVFVGGPAQYKPLRDKVSFELGISASTEVNPMTAVAEGAAVFAESIDWASKGRGRKTAKGALKAGTQLDLAFNYIARTPESRTRIIAKLGGPAPAGVEFQVDSLDTGWSSGRLALSDGTTVDLLLSKPGENLFKVFLFDSNGAPLVLEDSKIIITRTAASIDAIPASHSIGVEVREKMGGRPVLAYLVREGDQLPKAGRLKFKAEESLRSGSAGSIKFKIWEGDIQDPINDNRFVGMFEIKGSDFDEGVIAAGAELICDYEILDSGAVRLEVEVPSIGASFENKRNFYSSQEGKVDYSTQAKHIMEQTEQALNRVDEISATVHDERLDQARSRLERAATINPDHSDPESAKQAMDDVQEAKRLLALARSSNKKQIRQLDLGKIVSIFDSIARPVARATELQSFENLARTAQRAIDNNSNDFESLLDDMRGRFMAILWRQDGFVIDRFRWLSEDYHQFPDQLEHKQLVAEGEAALKSDDIERLRNVVARMDSVRLGSGSEDDLIATTNIVLG</sequence>
<comment type="caution">
    <text evidence="4">The sequence shown here is derived from an EMBL/GenBank/DDBJ whole genome shotgun (WGS) entry which is preliminary data.</text>
</comment>
<dbReference type="InterPro" id="IPR043129">
    <property type="entry name" value="ATPase_NBD"/>
</dbReference>
<dbReference type="SUPFAM" id="SSF53067">
    <property type="entry name" value="Actin-like ATPase domain"/>
    <property type="match status" value="2"/>
</dbReference>
<accession>A0ABS6J8H1</accession>
<dbReference type="Gene3D" id="3.90.640.10">
    <property type="entry name" value="Actin, Chain A, domain 4"/>
    <property type="match status" value="1"/>
</dbReference>
<dbReference type="Gene3D" id="3.30.420.40">
    <property type="match status" value="2"/>
</dbReference>
<evidence type="ECO:0000313" key="5">
    <source>
        <dbReference type="Proteomes" id="UP000731907"/>
    </source>
</evidence>
<keyword evidence="5" id="KW-1185">Reference proteome</keyword>
<keyword evidence="2" id="KW-0547">Nucleotide-binding</keyword>
<proteinExistence type="inferred from homology"/>
<name>A0ABS6J8H1_9RHOB</name>
<keyword evidence="3" id="KW-0067">ATP-binding</keyword>
<dbReference type="InterPro" id="IPR018181">
    <property type="entry name" value="Heat_shock_70_CS"/>
</dbReference>